<dbReference type="SUPFAM" id="SSF101898">
    <property type="entry name" value="NHL repeat"/>
    <property type="match status" value="1"/>
</dbReference>
<proteinExistence type="predicted"/>
<feature type="region of interest" description="Disordered" evidence="1">
    <location>
        <begin position="90"/>
        <end position="120"/>
    </location>
</feature>
<dbReference type="Proteomes" id="UP001189429">
    <property type="component" value="Unassembled WGS sequence"/>
</dbReference>
<evidence type="ECO:0000313" key="3">
    <source>
        <dbReference type="Proteomes" id="UP001189429"/>
    </source>
</evidence>
<evidence type="ECO:0000256" key="1">
    <source>
        <dbReference type="SAM" id="MobiDB-lite"/>
    </source>
</evidence>
<dbReference type="EMBL" id="CAUYUJ010016207">
    <property type="protein sequence ID" value="CAK0862900.1"/>
    <property type="molecule type" value="Genomic_DNA"/>
</dbReference>
<feature type="region of interest" description="Disordered" evidence="1">
    <location>
        <begin position="139"/>
        <end position="160"/>
    </location>
</feature>
<keyword evidence="3" id="KW-1185">Reference proteome</keyword>
<organism evidence="2 3">
    <name type="scientific">Prorocentrum cordatum</name>
    <dbReference type="NCBI Taxonomy" id="2364126"/>
    <lineage>
        <taxon>Eukaryota</taxon>
        <taxon>Sar</taxon>
        <taxon>Alveolata</taxon>
        <taxon>Dinophyceae</taxon>
        <taxon>Prorocentrales</taxon>
        <taxon>Prorocentraceae</taxon>
        <taxon>Prorocentrum</taxon>
    </lineage>
</organism>
<feature type="compositionally biased region" description="Basic residues" evidence="1">
    <location>
        <begin position="95"/>
        <end position="120"/>
    </location>
</feature>
<feature type="non-terminal residue" evidence="2">
    <location>
        <position position="1"/>
    </location>
</feature>
<protein>
    <submittedName>
        <fullName evidence="2">Uncharacterized protein</fullName>
    </submittedName>
</protein>
<accession>A0ABN9USJ7</accession>
<comment type="caution">
    <text evidence="2">The sequence shown here is derived from an EMBL/GenBank/DDBJ whole genome shotgun (WGS) entry which is preliminary data.</text>
</comment>
<evidence type="ECO:0000313" key="2">
    <source>
        <dbReference type="EMBL" id="CAK0862900.1"/>
    </source>
</evidence>
<sequence>DSASSVLRFDPASGRAEAVGEVGAGPHKWAGGVLAEDGNIYCMPWNHTQVLRIDPSACSLSLLSLESMPPSPRAWRSTCSRRSSRLVFSQPAKVGARRRGHRSRRAQVARRRPRGQRPHLRRAVDCKWSGAVLAGNGMSRGGRRRYRVPPREDPETNSTALLGDFGEGKRKWRGAVLGDDGLASADCIPYNALEVLCIDPFTDALTTFGMAGGVRCKWRGGVVANDGNIYCAPDCADAVLCIEPAARRLSTFGTLGSGKWKWRGCALGGDGFVYCAPYEFGRTTLVVNPHCRTVHQVPSMSFDNFRLAGMVANKEDGVLVVPLS</sequence>
<name>A0ABN9USJ7_9DINO</name>
<reference evidence="2" key="1">
    <citation type="submission" date="2023-10" db="EMBL/GenBank/DDBJ databases">
        <authorList>
            <person name="Chen Y."/>
            <person name="Shah S."/>
            <person name="Dougan E. K."/>
            <person name="Thang M."/>
            <person name="Chan C."/>
        </authorList>
    </citation>
    <scope>NUCLEOTIDE SEQUENCE [LARGE SCALE GENOMIC DNA]</scope>
</reference>
<gene>
    <name evidence="2" type="ORF">PCOR1329_LOCUS51211</name>
</gene>